<feature type="domain" description="Integrase catalytic" evidence="1">
    <location>
        <begin position="243"/>
        <end position="450"/>
    </location>
</feature>
<keyword evidence="3" id="KW-1185">Reference proteome</keyword>
<comment type="caution">
    <text evidence="2">The sequence shown here is derived from an EMBL/GenBank/DDBJ whole genome shotgun (WGS) entry which is preliminary data.</text>
</comment>
<dbReference type="Gene3D" id="3.30.420.10">
    <property type="entry name" value="Ribonuclease H-like superfamily/Ribonuclease H"/>
    <property type="match status" value="1"/>
</dbReference>
<proteinExistence type="predicted"/>
<evidence type="ECO:0000259" key="1">
    <source>
        <dbReference type="PROSITE" id="PS50994"/>
    </source>
</evidence>
<dbReference type="InterPro" id="IPR012337">
    <property type="entry name" value="RNaseH-like_sf"/>
</dbReference>
<dbReference type="InterPro" id="IPR036397">
    <property type="entry name" value="RNaseH_sf"/>
</dbReference>
<dbReference type="RefSeq" id="WP_310168976.1">
    <property type="nucleotide sequence ID" value="NZ_JAVDUG010000007.1"/>
</dbReference>
<evidence type="ECO:0000313" key="2">
    <source>
        <dbReference type="EMBL" id="MDR6780398.1"/>
    </source>
</evidence>
<dbReference type="EMBL" id="JAVDUG010000007">
    <property type="protein sequence ID" value="MDR6780398.1"/>
    <property type="molecule type" value="Genomic_DNA"/>
</dbReference>
<dbReference type="InterPro" id="IPR001584">
    <property type="entry name" value="Integrase_cat-core"/>
</dbReference>
<protein>
    <submittedName>
        <fullName evidence="2">Transposase</fullName>
    </submittedName>
</protein>
<accession>A0ABU1QL86</accession>
<dbReference type="PROSITE" id="PS50994">
    <property type="entry name" value="INTEGRASE"/>
    <property type="match status" value="1"/>
</dbReference>
<reference evidence="2 3" key="1">
    <citation type="submission" date="2023-07" db="EMBL/GenBank/DDBJ databases">
        <title>Sorghum-associated microbial communities from plants grown in Nebraska, USA.</title>
        <authorList>
            <person name="Schachtman D."/>
        </authorList>
    </citation>
    <scope>NUCLEOTIDE SEQUENCE [LARGE SCALE GENOMIC DNA]</scope>
    <source>
        <strain evidence="2 3">BE143</strain>
    </source>
</reference>
<dbReference type="Proteomes" id="UP001266807">
    <property type="component" value="Unassembled WGS sequence"/>
</dbReference>
<organism evidence="2 3">
    <name type="scientific">Paenibacillus peoriae</name>
    <dbReference type="NCBI Taxonomy" id="59893"/>
    <lineage>
        <taxon>Bacteria</taxon>
        <taxon>Bacillati</taxon>
        <taxon>Bacillota</taxon>
        <taxon>Bacilli</taxon>
        <taxon>Bacillales</taxon>
        <taxon>Paenibacillaceae</taxon>
        <taxon>Paenibacillus</taxon>
    </lineage>
</organism>
<gene>
    <name evidence="2" type="ORF">J2W98_004693</name>
</gene>
<dbReference type="SUPFAM" id="SSF53098">
    <property type="entry name" value="Ribonuclease H-like"/>
    <property type="match status" value="1"/>
</dbReference>
<evidence type="ECO:0000313" key="3">
    <source>
        <dbReference type="Proteomes" id="UP001266807"/>
    </source>
</evidence>
<sequence length="689" mass="79699">MTYGLRFRIGEVEYEILKKRDQDFEVLNIQYDQKELLSLSELLTAYNEIDASKRLFLEPDTSIENTIEFDLRDYTPEEIDIMNKRYQIIEPFITGKLKGSELRKYLEGYPDSLKSNQKLSVASFYRWVHLWLKREYKIDLIPKRRGPNSRRISEIEMTEISRVITKYGNQSETTTIKDQYTVLKSYLKDINDTRDKQERLKVPSESTFRRIQKEQVDTYDRDKEMLGTANANLKHFGSKTPERATRPLEVMELDWTPVDCLIVDFDLEESFRPVFMYGIDQATNEPMGFHLIMKKEPNAADWKQLLLHCILPKTNIKELYPKVQNEWTAYGIPQNILLDNARVNDSSEVEEVCGALGIGLRYAAAKHGNQKGKVEQALGNINHKAFQGLVGSLFSNVREKGEYNAESKATVSLNSLYHIAHIAIVDMVANNYNRGEAIRGVPEEIWKQGLREMKVHPKLAYKREYLELIFSTNSVTRVIVPRGIELMGHFFFSEELNNLRRRLEKEGRSRTVTVRFGSDMRVVYVRDDLNKKYVQAYIKDGGLLKINIDKSYPIHAQLLLFLSGKDNSTFNKFENTHLGYARRAIEEIQAEDKRRYKREKSRKRSERAAIETVASAIHGVPSERISSISDNIIINNVSDYKGKSNVTDEEPNPSKEKVVIDKPKPGELFVADIDLDEMARKWETSTKGG</sequence>
<name>A0ABU1QL86_9BACL</name>